<dbReference type="Gene3D" id="2.130.10.10">
    <property type="entry name" value="YVTN repeat-like/Quinoprotein amine dehydrogenase"/>
    <property type="match status" value="2"/>
</dbReference>
<feature type="chain" id="PRO_5003612224" description="YncE family protein" evidence="1">
    <location>
        <begin position="23"/>
        <end position="387"/>
    </location>
</feature>
<evidence type="ECO:0000313" key="3">
    <source>
        <dbReference type="Proteomes" id="UP000005090"/>
    </source>
</evidence>
<dbReference type="PANTHER" id="PTHR47197">
    <property type="entry name" value="PROTEIN NIRF"/>
    <property type="match status" value="1"/>
</dbReference>
<evidence type="ECO:0008006" key="4">
    <source>
        <dbReference type="Google" id="ProtNLM"/>
    </source>
</evidence>
<dbReference type="InterPro" id="IPR051200">
    <property type="entry name" value="Host-pathogen_enzymatic-act"/>
</dbReference>
<dbReference type="InterPro" id="IPR015943">
    <property type="entry name" value="WD40/YVTN_repeat-like_dom_sf"/>
</dbReference>
<dbReference type="STRING" id="686340.Metal_3764"/>
<dbReference type="EMBL" id="CM001475">
    <property type="protein sequence ID" value="EIC31408.1"/>
    <property type="molecule type" value="Genomic_DNA"/>
</dbReference>
<gene>
    <name evidence="2" type="ORF">Metal_3764</name>
</gene>
<protein>
    <recommendedName>
        <fullName evidence="4">YncE family protein</fullName>
    </recommendedName>
</protein>
<dbReference type="RefSeq" id="WP_005374747.1">
    <property type="nucleotide sequence ID" value="NZ_CM001475.1"/>
</dbReference>
<dbReference type="Proteomes" id="UP000005090">
    <property type="component" value="Chromosome"/>
</dbReference>
<evidence type="ECO:0000256" key="1">
    <source>
        <dbReference type="SAM" id="SignalP"/>
    </source>
</evidence>
<dbReference type="eggNOG" id="COG3391">
    <property type="taxonomic scope" value="Bacteria"/>
</dbReference>
<dbReference type="InterPro" id="IPR011045">
    <property type="entry name" value="N2O_reductase_N"/>
</dbReference>
<dbReference type="SUPFAM" id="SSF50974">
    <property type="entry name" value="Nitrous oxide reductase, N-terminal domain"/>
    <property type="match status" value="1"/>
</dbReference>
<dbReference type="AlphaFoldDB" id="H8GI96"/>
<sequence length="387" mass="42786">MIQKTLIKTLCSLLLTSTMAHAEILAMVNYDGKPGSTPRREGIAILDVDPESPQFGKILTDLPLPPDTVSHHFFYNKDLSKAYITALGNGALRVIDMKRTPYTIKLLDVPECEVGEDMAFTADQKTWYLTCMGSSNVIVGDARTDKVRQVIAANGPDTFIRYPHGIGLQEEINRLIVTSTVRPSDLKDPGETVTVIEAASGKVLSTHKLSDQPSPSGSAPVEAVFVPHANPPLAYINTLFEGKLWRATWQANSDTFDFQPIYDFSAIKQGVPLEIYFNRAHDRLYVTTAKPGALNIFDISGQSIAKPILLKSIPTAAGSHHVVFSPDEKYAFVQNNFLNLPEMDDGSITVIDLYKMTRKTSIDTLKKMGLKPHDIYMLPAWHTDDAH</sequence>
<dbReference type="PANTHER" id="PTHR47197:SF3">
    <property type="entry name" value="DIHYDRO-HEME D1 DEHYDROGENASE"/>
    <property type="match status" value="1"/>
</dbReference>
<accession>H8GI96</accession>
<feature type="signal peptide" evidence="1">
    <location>
        <begin position="1"/>
        <end position="22"/>
    </location>
</feature>
<evidence type="ECO:0000313" key="2">
    <source>
        <dbReference type="EMBL" id="EIC31408.1"/>
    </source>
</evidence>
<organism evidence="2 3">
    <name type="scientific">Methylomicrobium album BG8</name>
    <dbReference type="NCBI Taxonomy" id="686340"/>
    <lineage>
        <taxon>Bacteria</taxon>
        <taxon>Pseudomonadati</taxon>
        <taxon>Pseudomonadota</taxon>
        <taxon>Gammaproteobacteria</taxon>
        <taxon>Methylococcales</taxon>
        <taxon>Methylococcaceae</taxon>
        <taxon>Methylomicrobium</taxon>
    </lineage>
</organism>
<keyword evidence="3" id="KW-1185">Reference proteome</keyword>
<keyword evidence="1" id="KW-0732">Signal</keyword>
<reference evidence="2 3" key="1">
    <citation type="journal article" date="2013" name="Genome Announc.">
        <title>Genome Sequence of the Obligate Gammaproteobacterial Methanotroph Methylomicrobium album Strain BG8.</title>
        <authorList>
            <person name="Kits K.D."/>
            <person name="Kalyuzhnaya M.G."/>
            <person name="Klotz M.G."/>
            <person name="Jetten M.S."/>
            <person name="Op den Camp H.J."/>
            <person name="Vuilleumier S."/>
            <person name="Bringel F."/>
            <person name="Dispirito A.A."/>
            <person name="Murrell J.C."/>
            <person name="Bruce D."/>
            <person name="Cheng J.F."/>
            <person name="Copeland A."/>
            <person name="Goodwin L."/>
            <person name="Hauser L."/>
            <person name="Lajus A."/>
            <person name="Land M.L."/>
            <person name="Lapidus A."/>
            <person name="Lucas S."/>
            <person name="Medigue C."/>
            <person name="Pitluck S."/>
            <person name="Woyke T."/>
            <person name="Zeytun A."/>
            <person name="Stein L.Y."/>
        </authorList>
    </citation>
    <scope>NUCLEOTIDE SEQUENCE [LARGE SCALE GENOMIC DNA]</scope>
    <source>
        <strain evidence="2 3">BG8</strain>
    </source>
</reference>
<name>H8GI96_METAL</name>
<dbReference type="HOGENOM" id="CLU_713312_0_0_6"/>
<proteinExistence type="predicted"/>